<evidence type="ECO:0000256" key="1">
    <source>
        <dbReference type="ARBA" id="ARBA00004604"/>
    </source>
</evidence>
<name>A0ABP1FKD7_9CHLO</name>
<keyword evidence="3 5" id="KW-0694">RNA-binding</keyword>
<feature type="region of interest" description="Disordered" evidence="6">
    <location>
        <begin position="213"/>
        <end position="268"/>
    </location>
</feature>
<dbReference type="SUPFAM" id="SSF54928">
    <property type="entry name" value="RNA-binding domain, RBD"/>
    <property type="match status" value="1"/>
</dbReference>
<evidence type="ECO:0000256" key="6">
    <source>
        <dbReference type="SAM" id="MobiDB-lite"/>
    </source>
</evidence>
<feature type="domain" description="RRM" evidence="7">
    <location>
        <begin position="69"/>
        <end position="151"/>
    </location>
</feature>
<sequence length="284" mass="32049">MKRAREVREEDGDSDELSSEAEPDLEQSAAAEKDGEGSAQPHSEANTDVKRSKLQKKLKKLKQTYENRGIIYISRIPPHLKPQKLRHMLSQHGEISRLYLAPEDASARKRRKKMGKSSGKNFTEGWIEFEDKRVAKQVAQMLNGQPMGGKRRSAYHYDLWCLKYLSKFKWDHLTEEIAYQKAVREQMLATEISAAKRERDFYMSRVAKAKATAAQKERRLKRQLKDPQSAGAVDSAPAGPGSKPDGSKERVLRTFGQKRAKADPASEQATMLAPDVLALIAGKK</sequence>
<evidence type="ECO:0000256" key="4">
    <source>
        <dbReference type="ARBA" id="ARBA00023242"/>
    </source>
</evidence>
<dbReference type="InterPro" id="IPR039119">
    <property type="entry name" value="ABT1/Esf2"/>
</dbReference>
<evidence type="ECO:0000313" key="8">
    <source>
        <dbReference type="EMBL" id="CAL5219851.1"/>
    </source>
</evidence>
<evidence type="ECO:0000256" key="5">
    <source>
        <dbReference type="PROSITE-ProRule" id="PRU00176"/>
    </source>
</evidence>
<accession>A0ABP1FKD7</accession>
<dbReference type="InterPro" id="IPR034353">
    <property type="entry name" value="ABT1/ESF2_RRM"/>
</dbReference>
<evidence type="ECO:0000259" key="7">
    <source>
        <dbReference type="PROSITE" id="PS50102"/>
    </source>
</evidence>
<dbReference type="PROSITE" id="PS50102">
    <property type="entry name" value="RRM"/>
    <property type="match status" value="1"/>
</dbReference>
<reference evidence="8 9" key="1">
    <citation type="submission" date="2024-06" db="EMBL/GenBank/DDBJ databases">
        <authorList>
            <person name="Kraege A."/>
            <person name="Thomma B."/>
        </authorList>
    </citation>
    <scope>NUCLEOTIDE SEQUENCE [LARGE SCALE GENOMIC DNA]</scope>
</reference>
<keyword evidence="9" id="KW-1185">Reference proteome</keyword>
<gene>
    <name evidence="8" type="primary">g1767</name>
    <name evidence="8" type="ORF">VP750_LOCUS1510</name>
</gene>
<proteinExistence type="inferred from homology"/>
<dbReference type="CDD" id="cd12263">
    <property type="entry name" value="RRM_ABT1_like"/>
    <property type="match status" value="1"/>
</dbReference>
<dbReference type="InterPro" id="IPR000504">
    <property type="entry name" value="RRM_dom"/>
</dbReference>
<dbReference type="EMBL" id="CAXHTA020000002">
    <property type="protein sequence ID" value="CAL5219851.1"/>
    <property type="molecule type" value="Genomic_DNA"/>
</dbReference>
<dbReference type="Pfam" id="PF00076">
    <property type="entry name" value="RRM_1"/>
    <property type="match status" value="1"/>
</dbReference>
<feature type="region of interest" description="Disordered" evidence="6">
    <location>
        <begin position="1"/>
        <end position="54"/>
    </location>
</feature>
<dbReference type="SMART" id="SM00360">
    <property type="entry name" value="RRM"/>
    <property type="match status" value="1"/>
</dbReference>
<dbReference type="PANTHER" id="PTHR12311">
    <property type="entry name" value="ACTIVATOR OF BASAL TRANSCRIPTION 1"/>
    <property type="match status" value="1"/>
</dbReference>
<comment type="caution">
    <text evidence="8">The sequence shown here is derived from an EMBL/GenBank/DDBJ whole genome shotgun (WGS) entry which is preliminary data.</text>
</comment>
<comment type="subcellular location">
    <subcellularLocation>
        <location evidence="1">Nucleus</location>
        <location evidence="1">Nucleolus</location>
    </subcellularLocation>
</comment>
<dbReference type="Gene3D" id="3.30.70.330">
    <property type="match status" value="1"/>
</dbReference>
<dbReference type="Proteomes" id="UP001497392">
    <property type="component" value="Unassembled WGS sequence"/>
</dbReference>
<dbReference type="PANTHER" id="PTHR12311:SF7">
    <property type="entry name" value="ACTIVATOR OF BASAL TRANSCRIPTION 1"/>
    <property type="match status" value="1"/>
</dbReference>
<evidence type="ECO:0000313" key="9">
    <source>
        <dbReference type="Proteomes" id="UP001497392"/>
    </source>
</evidence>
<comment type="similarity">
    <text evidence="2">Belongs to the ESF2/ABP1 family.</text>
</comment>
<evidence type="ECO:0000256" key="2">
    <source>
        <dbReference type="ARBA" id="ARBA00005819"/>
    </source>
</evidence>
<evidence type="ECO:0000256" key="3">
    <source>
        <dbReference type="ARBA" id="ARBA00022884"/>
    </source>
</evidence>
<dbReference type="InterPro" id="IPR012677">
    <property type="entry name" value="Nucleotide-bd_a/b_plait_sf"/>
</dbReference>
<keyword evidence="4" id="KW-0539">Nucleus</keyword>
<feature type="compositionally biased region" description="Acidic residues" evidence="6">
    <location>
        <begin position="9"/>
        <end position="25"/>
    </location>
</feature>
<organism evidence="8 9">
    <name type="scientific">Coccomyxa viridis</name>
    <dbReference type="NCBI Taxonomy" id="1274662"/>
    <lineage>
        <taxon>Eukaryota</taxon>
        <taxon>Viridiplantae</taxon>
        <taxon>Chlorophyta</taxon>
        <taxon>core chlorophytes</taxon>
        <taxon>Trebouxiophyceae</taxon>
        <taxon>Trebouxiophyceae incertae sedis</taxon>
        <taxon>Coccomyxaceae</taxon>
        <taxon>Coccomyxa</taxon>
    </lineage>
</organism>
<protein>
    <submittedName>
        <fullName evidence="8">G1767 protein</fullName>
    </submittedName>
</protein>
<dbReference type="InterPro" id="IPR035979">
    <property type="entry name" value="RBD_domain_sf"/>
</dbReference>